<reference evidence="3" key="1">
    <citation type="submission" date="2021-02" db="EMBL/GenBank/DDBJ databases">
        <authorList>
            <person name="Nowell W R."/>
        </authorList>
    </citation>
    <scope>NUCLEOTIDE SEQUENCE</scope>
</reference>
<dbReference type="EMBL" id="CAJNOT010005628">
    <property type="protein sequence ID" value="CAF1470784.1"/>
    <property type="molecule type" value="Genomic_DNA"/>
</dbReference>
<dbReference type="AlphaFoldDB" id="A0A815R1E4"/>
<organism evidence="3 4">
    <name type="scientific">Rotaria sordida</name>
    <dbReference type="NCBI Taxonomy" id="392033"/>
    <lineage>
        <taxon>Eukaryota</taxon>
        <taxon>Metazoa</taxon>
        <taxon>Spiralia</taxon>
        <taxon>Gnathifera</taxon>
        <taxon>Rotifera</taxon>
        <taxon>Eurotatoria</taxon>
        <taxon>Bdelloidea</taxon>
        <taxon>Philodinida</taxon>
        <taxon>Philodinidae</taxon>
        <taxon>Rotaria</taxon>
    </lineage>
</organism>
<dbReference type="GO" id="GO:0030170">
    <property type="term" value="F:pyridoxal phosphate binding"/>
    <property type="evidence" value="ECO:0007669"/>
    <property type="project" value="InterPro"/>
</dbReference>
<evidence type="ECO:0000313" key="3">
    <source>
        <dbReference type="EMBL" id="CAF1470784.1"/>
    </source>
</evidence>
<dbReference type="InterPro" id="IPR005814">
    <property type="entry name" value="Aminotrans_3"/>
</dbReference>
<proteinExistence type="inferred from homology"/>
<evidence type="ECO:0000256" key="1">
    <source>
        <dbReference type="ARBA" id="ARBA00008954"/>
    </source>
</evidence>
<comment type="caution">
    <text evidence="3">The sequence shown here is derived from an EMBL/GenBank/DDBJ whole genome shotgun (WGS) entry which is preliminary data.</text>
</comment>
<dbReference type="Pfam" id="PF00202">
    <property type="entry name" value="Aminotran_3"/>
    <property type="match status" value="1"/>
</dbReference>
<dbReference type="InterPro" id="IPR015422">
    <property type="entry name" value="PyrdxlP-dep_Trfase_small"/>
</dbReference>
<accession>A0A815R1E4</accession>
<dbReference type="PANTHER" id="PTHR45688:SF13">
    <property type="entry name" value="ALANINE--GLYOXYLATE AMINOTRANSFERASE 2-LIKE"/>
    <property type="match status" value="1"/>
</dbReference>
<evidence type="ECO:0000313" key="4">
    <source>
        <dbReference type="Proteomes" id="UP000663864"/>
    </source>
</evidence>
<dbReference type="PANTHER" id="PTHR45688">
    <property type="match status" value="1"/>
</dbReference>
<evidence type="ECO:0000256" key="2">
    <source>
        <dbReference type="ARBA" id="ARBA00022898"/>
    </source>
</evidence>
<dbReference type="InterPro" id="IPR015421">
    <property type="entry name" value="PyrdxlP-dep_Trfase_major"/>
</dbReference>
<dbReference type="InterPro" id="IPR015424">
    <property type="entry name" value="PyrdxlP-dep_Trfase"/>
</dbReference>
<sequence>MASPTVNDHHTKITNGKNDESECDVKEYYSRDKTLKLRDIYIPTCTELFYRENPLKIVRSQGTYMYDQLGNKYLDCINNVAHVGHCHPYVNNEIYKQMSACATNNRYLHDNTVILAEKITKTLPKGLEQFFYTNSG</sequence>
<dbReference type="Proteomes" id="UP000663864">
    <property type="component" value="Unassembled WGS sequence"/>
</dbReference>
<dbReference type="SUPFAM" id="SSF53383">
    <property type="entry name" value="PLP-dependent transferases"/>
    <property type="match status" value="1"/>
</dbReference>
<keyword evidence="2" id="KW-0663">Pyridoxal phosphate</keyword>
<dbReference type="Gene3D" id="3.40.640.10">
    <property type="entry name" value="Type I PLP-dependent aspartate aminotransferase-like (Major domain)"/>
    <property type="match status" value="1"/>
</dbReference>
<name>A0A815R1E4_9BILA</name>
<gene>
    <name evidence="3" type="ORF">ZHD862_LOCUS36122</name>
</gene>
<dbReference type="GO" id="GO:0005739">
    <property type="term" value="C:mitochondrion"/>
    <property type="evidence" value="ECO:0007669"/>
    <property type="project" value="TreeGrafter"/>
</dbReference>
<comment type="similarity">
    <text evidence="1">Belongs to the class-III pyridoxal-phosphate-dependent aminotransferase family.</text>
</comment>
<protein>
    <submittedName>
        <fullName evidence="3">Uncharacterized protein</fullName>
    </submittedName>
</protein>
<dbReference type="GO" id="GO:0008483">
    <property type="term" value="F:transaminase activity"/>
    <property type="evidence" value="ECO:0007669"/>
    <property type="project" value="InterPro"/>
</dbReference>
<dbReference type="Gene3D" id="3.90.1150.10">
    <property type="entry name" value="Aspartate Aminotransferase, domain 1"/>
    <property type="match status" value="1"/>
</dbReference>